<comment type="similarity">
    <text evidence="2 10">Belongs to the histidine acid phosphatase family. VIP1 subfamily.</text>
</comment>
<dbReference type="SUPFAM" id="SSF56059">
    <property type="entry name" value="Glutathione synthetase ATP-binding domain-like"/>
    <property type="match status" value="1"/>
</dbReference>
<feature type="compositionally biased region" description="Basic and acidic residues" evidence="11">
    <location>
        <begin position="1"/>
        <end position="11"/>
    </location>
</feature>
<feature type="region of interest" description="Disordered" evidence="11">
    <location>
        <begin position="549"/>
        <end position="580"/>
    </location>
</feature>
<feature type="compositionally biased region" description="Low complexity" evidence="11">
    <location>
        <begin position="28"/>
        <end position="38"/>
    </location>
</feature>
<evidence type="ECO:0000256" key="6">
    <source>
        <dbReference type="ARBA" id="ARBA00022777"/>
    </source>
</evidence>
<keyword evidence="5 10" id="KW-0547">Nucleotide-binding</keyword>
<dbReference type="Gene3D" id="3.40.50.11950">
    <property type="match status" value="1"/>
</dbReference>
<keyword evidence="7 10" id="KW-0067">ATP-binding</keyword>
<dbReference type="InterPro" id="IPR037446">
    <property type="entry name" value="His_Pase_VIP1"/>
</dbReference>
<organism evidence="13 14">
    <name type="scientific">Aplysia californica</name>
    <name type="common">California sea hare</name>
    <dbReference type="NCBI Taxonomy" id="6500"/>
    <lineage>
        <taxon>Eukaryota</taxon>
        <taxon>Metazoa</taxon>
        <taxon>Spiralia</taxon>
        <taxon>Lophotrochozoa</taxon>
        <taxon>Mollusca</taxon>
        <taxon>Gastropoda</taxon>
        <taxon>Heterobranchia</taxon>
        <taxon>Euthyneura</taxon>
        <taxon>Tectipleura</taxon>
        <taxon>Aplysiida</taxon>
        <taxon>Aplysioidea</taxon>
        <taxon>Aplysiidae</taxon>
        <taxon>Aplysia</taxon>
    </lineage>
</organism>
<dbReference type="SUPFAM" id="SSF53254">
    <property type="entry name" value="Phosphoglycerate mutase-like"/>
    <property type="match status" value="1"/>
</dbReference>
<dbReference type="InterPro" id="IPR040557">
    <property type="entry name" value="VIP1_N"/>
</dbReference>
<comment type="function">
    <text evidence="10">Bifunctional inositol kinase that acts in concert with the IP6K kinases to synthesize the diphosphate group-containing inositol pyrophosphates diphosphoinositol pentakisphosphate, PP-InsP5, and bis-diphosphoinositol tetrakisphosphate, (PP)2-InsP4. PP-InsP5 and (PP)2-InsP4, also respectively called InsP7 and InsP8, may regulate a variety of cellular processes, including apoptosis, vesicle trafficking, cytoskeletal dynamics, and exocytosis. Phosphorylates inositol hexakisphosphate (InsP6).</text>
</comment>
<dbReference type="PANTHER" id="PTHR12750">
    <property type="entry name" value="DIPHOSPHOINOSITOL PENTAKISPHOSPHATE KINASE"/>
    <property type="match status" value="1"/>
</dbReference>
<protein>
    <recommendedName>
        <fullName evidence="10">Inositol hexakisphosphate and diphosphoinositol-pentakisphosphate kinase</fullName>
        <ecNumber evidence="10">2.7.4.24</ecNumber>
    </recommendedName>
</protein>
<evidence type="ECO:0000256" key="4">
    <source>
        <dbReference type="ARBA" id="ARBA00022679"/>
    </source>
</evidence>
<evidence type="ECO:0000259" key="12">
    <source>
        <dbReference type="Pfam" id="PF18086"/>
    </source>
</evidence>
<proteinExistence type="inferred from homology"/>
<dbReference type="Pfam" id="PF18086">
    <property type="entry name" value="PPIP5K2_N"/>
    <property type="match status" value="1"/>
</dbReference>
<dbReference type="InterPro" id="IPR029033">
    <property type="entry name" value="His_PPase_superfam"/>
</dbReference>
<evidence type="ECO:0000313" key="14">
    <source>
        <dbReference type="RefSeq" id="XP_035824670.1"/>
    </source>
</evidence>
<dbReference type="RefSeq" id="XP_035824670.1">
    <property type="nucleotide sequence ID" value="XM_035968777.1"/>
</dbReference>
<evidence type="ECO:0000256" key="2">
    <source>
        <dbReference type="ARBA" id="ARBA00005609"/>
    </source>
</evidence>
<reference evidence="14" key="1">
    <citation type="submission" date="2025-08" db="UniProtKB">
        <authorList>
            <consortium name="RefSeq"/>
        </authorList>
    </citation>
    <scope>IDENTIFICATION</scope>
</reference>
<comment type="catalytic activity">
    <reaction evidence="8">
        <text>5-diphospho-1D-myo-inositol 1,2,3,4,6-pentakisphosphate + ATP + H(+) = 1,5-bis(diphospho)-1D-myo-inositol 2,3,4,6-tetrakisphosphate + ADP</text>
        <dbReference type="Rhea" id="RHEA:10276"/>
        <dbReference type="ChEBI" id="CHEBI:15378"/>
        <dbReference type="ChEBI" id="CHEBI:30616"/>
        <dbReference type="ChEBI" id="CHEBI:58628"/>
        <dbReference type="ChEBI" id="CHEBI:77983"/>
        <dbReference type="ChEBI" id="CHEBI:456216"/>
        <dbReference type="EC" id="2.7.4.24"/>
    </reaction>
    <physiologicalReaction direction="left-to-right" evidence="8">
        <dbReference type="Rhea" id="RHEA:10277"/>
    </physiologicalReaction>
</comment>
<feature type="region of interest" description="Disordered" evidence="11">
    <location>
        <begin position="1434"/>
        <end position="1455"/>
    </location>
</feature>
<feature type="region of interest" description="Disordered" evidence="11">
    <location>
        <begin position="1"/>
        <end position="41"/>
    </location>
</feature>
<feature type="compositionally biased region" description="Polar residues" evidence="11">
    <location>
        <begin position="1244"/>
        <end position="1253"/>
    </location>
</feature>
<dbReference type="PROSITE" id="PS00616">
    <property type="entry name" value="HIS_ACID_PHOSPHAT_1"/>
    <property type="match status" value="1"/>
</dbReference>
<feature type="region of interest" description="Disordered" evidence="11">
    <location>
        <begin position="1394"/>
        <end position="1419"/>
    </location>
</feature>
<comment type="subcellular location">
    <subcellularLocation>
        <location evidence="1 10">Cytoplasm</location>
        <location evidence="1 10">Cytosol</location>
    </subcellularLocation>
</comment>
<feature type="region of interest" description="Disordered" evidence="11">
    <location>
        <begin position="1243"/>
        <end position="1276"/>
    </location>
</feature>
<dbReference type="PANTHER" id="PTHR12750:SF9">
    <property type="entry name" value="INOSITOL HEXAKISPHOSPHATE AND DIPHOSPHOINOSITOL-PENTAKISPHOSPHATE KINASE"/>
    <property type="match status" value="1"/>
</dbReference>
<feature type="region of interest" description="Disordered" evidence="11">
    <location>
        <begin position="988"/>
        <end position="1041"/>
    </location>
</feature>
<evidence type="ECO:0000256" key="8">
    <source>
        <dbReference type="ARBA" id="ARBA00033696"/>
    </source>
</evidence>
<evidence type="ECO:0000256" key="7">
    <source>
        <dbReference type="ARBA" id="ARBA00022840"/>
    </source>
</evidence>
<keyword evidence="4 10" id="KW-0808">Transferase</keyword>
<keyword evidence="6 10" id="KW-0418">Kinase</keyword>
<evidence type="ECO:0000256" key="1">
    <source>
        <dbReference type="ARBA" id="ARBA00004514"/>
    </source>
</evidence>
<dbReference type="Proteomes" id="UP000694888">
    <property type="component" value="Unplaced"/>
</dbReference>
<feature type="compositionally biased region" description="Low complexity" evidence="11">
    <location>
        <begin position="1402"/>
        <end position="1414"/>
    </location>
</feature>
<dbReference type="InterPro" id="IPR000560">
    <property type="entry name" value="His_Pase_clade-2"/>
</dbReference>
<evidence type="ECO:0000256" key="10">
    <source>
        <dbReference type="RuleBase" id="RU365032"/>
    </source>
</evidence>
<dbReference type="GeneID" id="101848931"/>
<dbReference type="Pfam" id="PF00328">
    <property type="entry name" value="His_Phos_2"/>
    <property type="match status" value="1"/>
</dbReference>
<keyword evidence="3 10" id="KW-0963">Cytoplasm</keyword>
<dbReference type="InterPro" id="IPR033379">
    <property type="entry name" value="Acid_Pase_AS"/>
</dbReference>
<evidence type="ECO:0000256" key="3">
    <source>
        <dbReference type="ARBA" id="ARBA00022490"/>
    </source>
</evidence>
<feature type="region of interest" description="Disordered" evidence="11">
    <location>
        <begin position="1214"/>
        <end position="1233"/>
    </location>
</feature>
<dbReference type="GO" id="GO:0016301">
    <property type="term" value="F:kinase activity"/>
    <property type="evidence" value="ECO:0007669"/>
    <property type="project" value="UniProtKB-KW"/>
</dbReference>
<name>A0ABM1VQH8_APLCA</name>
<evidence type="ECO:0000256" key="11">
    <source>
        <dbReference type="SAM" id="MobiDB-lite"/>
    </source>
</evidence>
<feature type="region of interest" description="Disordered" evidence="11">
    <location>
        <begin position="1071"/>
        <end position="1200"/>
    </location>
</feature>
<evidence type="ECO:0000313" key="13">
    <source>
        <dbReference type="Proteomes" id="UP000694888"/>
    </source>
</evidence>
<feature type="region of interest" description="Disordered" evidence="11">
    <location>
        <begin position="1481"/>
        <end position="1502"/>
    </location>
</feature>
<evidence type="ECO:0000256" key="9">
    <source>
        <dbReference type="ARBA" id="ARBA00034629"/>
    </source>
</evidence>
<comment type="catalytic activity">
    <reaction evidence="9">
        <text>1D-myo-inositol hexakisphosphate + ATP = 1-diphospho-1D-myo-inositol 2,3,4,5,6-pentakisphosphate + ADP</text>
        <dbReference type="Rhea" id="RHEA:37459"/>
        <dbReference type="ChEBI" id="CHEBI:30616"/>
        <dbReference type="ChEBI" id="CHEBI:58130"/>
        <dbReference type="ChEBI" id="CHEBI:74946"/>
        <dbReference type="ChEBI" id="CHEBI:456216"/>
        <dbReference type="EC" id="2.7.4.24"/>
    </reaction>
    <physiologicalReaction direction="left-to-right" evidence="9">
        <dbReference type="Rhea" id="RHEA:37460"/>
    </physiologicalReaction>
</comment>
<dbReference type="Gene3D" id="3.40.50.1240">
    <property type="entry name" value="Phosphoglycerate mutase-like"/>
    <property type="match status" value="1"/>
</dbReference>
<feature type="compositionally biased region" description="Basic and acidic residues" evidence="11">
    <location>
        <begin position="1121"/>
        <end position="1131"/>
    </location>
</feature>
<dbReference type="Gene3D" id="3.30.470.20">
    <property type="entry name" value="ATP-grasp fold, B domain"/>
    <property type="match status" value="1"/>
</dbReference>
<dbReference type="CDD" id="cd07061">
    <property type="entry name" value="HP_HAP_like"/>
    <property type="match status" value="1"/>
</dbReference>
<evidence type="ECO:0000256" key="5">
    <source>
        <dbReference type="ARBA" id="ARBA00022741"/>
    </source>
</evidence>
<gene>
    <name evidence="14" type="primary">LOC101848931</name>
</gene>
<feature type="compositionally biased region" description="Basic and acidic residues" evidence="11">
    <location>
        <begin position="1254"/>
        <end position="1264"/>
    </location>
</feature>
<sequence>MASGGSDDKSRPCSISPRAVSGKVNWKSNSSSEPFSFSALKGKEDGVKKPGGFVCSNFRQPKMQGRGRFQVSTSDKRYQVKPKRLNVQQACKLQQQLMVAFDFEEEDEDRKVIIGICAMSKKSASKPMSEIIRRLRDNFERLQVIMFDEDTILNKPVEEWPIVNGLVSFFSHGFPLEKAIAYKNLRNPFIVNDLEMQCTLQDRRKVYAMLKENNIPHPRYAVLDRENDPDCQVTETEDSIEVNGNLFMKPFVEKPVDAEDHNIYIYFPVSAGGGSTRLFRKVKDRSSIYSRFCRVRNKGSYLYEDFMPTDGTDVKVYTVGPDYQHAEARKSPALDGKVERDSDGKEIRYPVLLSNREKMIARNVCRVFKQNVCGFDLLRANGKHYVCDVNGFSFVKTSSKYYDDCAKILGTLVMRACCPQLHIPYPMCTAPEDIPVVQTASGSMMELRCVIAVIRHGDRTPKQKMKMEVKNKKFFELFEKYGGFKTGHLKLKKPKQLQEVLDIVRHLLAEGQGNADPEVEEKRAKLNQLKLVLEMYGHFSGINRKVQLKYQPTGRPKRSSSEEDLTDSDQGALSPGVDDAPRDPSLVLILKWGGELTPAGRIQAENLGKAFRTLYPGGQGQFEAPGLGFLRLHSTFRHDLKIYASDEGRVQMTAAAFTKGLLALEGELTPIVVQMVKSANTNGLLDGESNTSKYQIVVKEKLKEIFNQDRDFTESDFCKLAATNSISLVNAMQFVKNPFQMCARVHEMIKEITARIRCLKMELKSRDLTLFNGESWELLIRRWAKLEKDFRLKNGRFDISKIPDIYDCIKYDLQHNQKTLQFKRAQELFMCSKALADIVIPQEYGITKEERLHIGQNYCTPLLRKIRCDLLQCINEPTTDDNATRLDSKYSNGVASPERFVRTRLYFTSESHIHSLLAMLRYGDFLDEEKDDQWKRSMDFIGACAELNYMSQIVLMMFEDPAKDEDSDERFHIELHFSPGAYTSCDEVGAEPKGMGFRPKGNRDTINETTTPGNIPEAQEELPETEASVSQPAPTPRPLRHCVSVPDSTICEDLGELVEADLFAHAHQAACRKPSKSDTQVSQRKKSGKFKFQPRSPDPDTPEWDWGDEEEGEVTDEEDNVDQRVKSRPTDLSKNLQQVDSALPGEKASSSQNIPVVKPTNKHPHHGKTEPTRQQSLPPRDQDGASPPSPDSTKLSLSLPKSVEMMLRRRHREDQIGDEHRGGGGAGGQLGPASVRTQPIEINVSPSAESSRASGEEKRSRSLEDSVCDLSPKSGETRWRREARKLHSYLVHLAAAQRNYRTIHLPLGNEVVMKPLSTVFFYHQTPRGVLAVRPALEGFNNVPLLHPLETLHNNLTYHQVDDFLGRVTLNRFAVPDLSALHSIASKSLLKLNSPGKFPDQMPSSSNSSGGPNSPTIQTNPADLIKTLGMYINNRSPQQSEGEEGKLTDTNSSQNSIGDEIQDVEEVTNALTGSLIVTMQGDDLTMPPGIEPDIFDLEDSGLK</sequence>
<accession>A0ABM1VQH8</accession>
<dbReference type="EC" id="2.7.4.24" evidence="10"/>
<keyword evidence="13" id="KW-1185">Reference proteome</keyword>
<feature type="compositionally biased region" description="Acidic residues" evidence="11">
    <location>
        <begin position="1100"/>
        <end position="1120"/>
    </location>
</feature>
<feature type="domain" description="VIP1 N-terminal" evidence="12">
    <location>
        <begin position="112"/>
        <end position="202"/>
    </location>
</feature>
<feature type="compositionally biased region" description="Acidic residues" evidence="11">
    <location>
        <begin position="1492"/>
        <end position="1502"/>
    </location>
</feature>